<evidence type="ECO:0000313" key="3">
    <source>
        <dbReference type="Proteomes" id="UP000623795"/>
    </source>
</evidence>
<dbReference type="EMBL" id="WTVN01000028">
    <property type="protein sequence ID" value="NMG45319.1"/>
    <property type="molecule type" value="Genomic_DNA"/>
</dbReference>
<proteinExistence type="predicted"/>
<accession>A0ABX1Q0V3</accession>
<keyword evidence="1" id="KW-1277">Toxin-antitoxin system</keyword>
<comment type="caution">
    <text evidence="2">The sequence shown here is derived from an EMBL/GenBank/DDBJ whole genome shotgun (WGS) entry which is preliminary data.</text>
</comment>
<dbReference type="Pfam" id="PF07362">
    <property type="entry name" value="CcdA"/>
    <property type="match status" value="1"/>
</dbReference>
<gene>
    <name evidence="2" type="ORF">GPA22_16510</name>
</gene>
<evidence type="ECO:0000256" key="1">
    <source>
        <dbReference type="ARBA" id="ARBA00022649"/>
    </source>
</evidence>
<keyword evidence="3" id="KW-1185">Reference proteome</keyword>
<dbReference type="Proteomes" id="UP000623795">
    <property type="component" value="Unassembled WGS sequence"/>
</dbReference>
<sequence>MRTNTPTVPGAPRKPANVSLPEALLSEAKALRINVSQAAEAGLARAVLERRAELWKAENREALESSNEFVEQHGLPLARYRGF</sequence>
<reference evidence="2 3" key="1">
    <citation type="submission" date="2019-12" db="EMBL/GenBank/DDBJ databases">
        <title>Comparative genomics gives insights into the taxonomy of the Azoarcus-Aromatoleum group and reveals separate origins of nif in the plant-associated Azoarcus and non-plant-associated Aromatoleum sub-groups.</title>
        <authorList>
            <person name="Lafos M."/>
            <person name="Maluk M."/>
            <person name="Batista M."/>
            <person name="Junghare M."/>
            <person name="Carmona M."/>
            <person name="Faoro H."/>
            <person name="Cruz L.M."/>
            <person name="Battistoni F."/>
            <person name="De Souza E."/>
            <person name="Pedrosa F."/>
            <person name="Chen W.-M."/>
            <person name="Poole P.S."/>
            <person name="Dixon R.A."/>
            <person name="James E.K."/>
        </authorList>
    </citation>
    <scope>NUCLEOTIDE SEQUENCE [LARGE SCALE GENOMIC DNA]</scope>
    <source>
        <strain evidence="2 3">Td21</strain>
    </source>
</reference>
<name>A0ABX1Q0V3_9RHOO</name>
<organism evidence="2 3">
    <name type="scientific">Aromatoleum toluvorans</name>
    <dbReference type="NCBI Taxonomy" id="92002"/>
    <lineage>
        <taxon>Bacteria</taxon>
        <taxon>Pseudomonadati</taxon>
        <taxon>Pseudomonadota</taxon>
        <taxon>Betaproteobacteria</taxon>
        <taxon>Rhodocyclales</taxon>
        <taxon>Rhodocyclaceae</taxon>
        <taxon>Aromatoleum</taxon>
    </lineage>
</organism>
<evidence type="ECO:0000313" key="2">
    <source>
        <dbReference type="EMBL" id="NMG45319.1"/>
    </source>
</evidence>
<dbReference type="InterPro" id="IPR009956">
    <property type="entry name" value="Post-segregation_anti-tox_CcdA"/>
</dbReference>
<protein>
    <submittedName>
        <fullName evidence="2">Post-segregation antitoxin CcdA</fullName>
    </submittedName>
</protein>
<dbReference type="RefSeq" id="WP_169257161.1">
    <property type="nucleotide sequence ID" value="NZ_WTVN01000028.1"/>
</dbReference>